<name>A0ABU4PPJ0_9SPHN</name>
<evidence type="ECO:0000313" key="1">
    <source>
        <dbReference type="EMBL" id="MDX5985727.1"/>
    </source>
</evidence>
<dbReference type="Proteomes" id="UP001279660">
    <property type="component" value="Unassembled WGS sequence"/>
</dbReference>
<sequence length="81" mass="9354">MDSPFFFEGTRYWSEGDEKAHFDWLGGIACIRDARGEGRRVFLAIDRDALTAHDLLELKAVYRRYGGDLRQLETLEEDTNA</sequence>
<protein>
    <submittedName>
        <fullName evidence="1">Uncharacterized protein</fullName>
    </submittedName>
</protein>
<dbReference type="EMBL" id="JAWXXV010000001">
    <property type="protein sequence ID" value="MDX5985727.1"/>
    <property type="molecule type" value="Genomic_DNA"/>
</dbReference>
<organism evidence="1 2">
    <name type="scientific">Sphingomonas echinoides</name>
    <dbReference type="NCBI Taxonomy" id="59803"/>
    <lineage>
        <taxon>Bacteria</taxon>
        <taxon>Pseudomonadati</taxon>
        <taxon>Pseudomonadota</taxon>
        <taxon>Alphaproteobacteria</taxon>
        <taxon>Sphingomonadales</taxon>
        <taxon>Sphingomonadaceae</taxon>
        <taxon>Sphingomonas</taxon>
    </lineage>
</organism>
<dbReference type="RefSeq" id="WP_154651353.1">
    <property type="nucleotide sequence ID" value="NZ_JAWXXV010000001.1"/>
</dbReference>
<gene>
    <name evidence="1" type="ORF">SIL82_15850</name>
</gene>
<evidence type="ECO:0000313" key="2">
    <source>
        <dbReference type="Proteomes" id="UP001279660"/>
    </source>
</evidence>
<comment type="caution">
    <text evidence="1">The sequence shown here is derived from an EMBL/GenBank/DDBJ whole genome shotgun (WGS) entry which is preliminary data.</text>
</comment>
<reference evidence="1 2" key="1">
    <citation type="submission" date="2023-11" db="EMBL/GenBank/DDBJ databases">
        <title>MicrobeMod: A computational toolkit for identifying prokaryotic methylation and restriction-modification with nanopore sequencing.</title>
        <authorList>
            <person name="Crits-Christoph A."/>
            <person name="Kang S.C."/>
            <person name="Lee H."/>
            <person name="Ostrov N."/>
        </authorList>
    </citation>
    <scope>NUCLEOTIDE SEQUENCE [LARGE SCALE GENOMIC DNA]</scope>
    <source>
        <strain evidence="1 2">ATCC 14820</strain>
    </source>
</reference>
<proteinExistence type="predicted"/>
<keyword evidence="2" id="KW-1185">Reference proteome</keyword>
<accession>A0ABU4PPJ0</accession>